<keyword evidence="3" id="KW-1185">Reference proteome</keyword>
<comment type="caution">
    <text evidence="2">The sequence shown here is derived from an EMBL/GenBank/DDBJ whole genome shotgun (WGS) entry which is preliminary data.</text>
</comment>
<evidence type="ECO:0000313" key="3">
    <source>
        <dbReference type="Proteomes" id="UP001197247"/>
    </source>
</evidence>
<accession>A0ABS5T966</accession>
<proteinExistence type="predicted"/>
<dbReference type="Pfam" id="PF12389">
    <property type="entry name" value="Peptidase_M73"/>
    <property type="match status" value="1"/>
</dbReference>
<gene>
    <name evidence="2" type="ORF">KIH74_01690</name>
</gene>
<feature type="signal peptide" evidence="1">
    <location>
        <begin position="1"/>
        <end position="26"/>
    </location>
</feature>
<dbReference type="InterPro" id="IPR022121">
    <property type="entry name" value="Peptidase_M73_camelysin"/>
</dbReference>
<dbReference type="Proteomes" id="UP001197247">
    <property type="component" value="Unassembled WGS sequence"/>
</dbReference>
<protein>
    <recommendedName>
        <fullName evidence="4">Camelysin metallo-endopeptidase</fullName>
    </recommendedName>
</protein>
<sequence>MKLGLTTMTGKLVASVAVLGSAAAVAGLGTFGTFTATTSASTSVATGTVNIALGTAGSAANRLTLGATGLVPGDTMQRAVDLTNTGDQALASLTLVTTATTSSVLNTDTTNGLQLKVDSCPTAWVEAGTSPAFTYTCASPTTLVNNVPVIQAGAALTGLNALTANGVDHLRVTLTLPTSADNTFQNKTSALTFTFNGTQRAATSK</sequence>
<name>A0ABS5T966_9ACTN</name>
<organism evidence="2 3">
    <name type="scientific">Kineosporia corallincola</name>
    <dbReference type="NCBI Taxonomy" id="2835133"/>
    <lineage>
        <taxon>Bacteria</taxon>
        <taxon>Bacillati</taxon>
        <taxon>Actinomycetota</taxon>
        <taxon>Actinomycetes</taxon>
        <taxon>Kineosporiales</taxon>
        <taxon>Kineosporiaceae</taxon>
        <taxon>Kineosporia</taxon>
    </lineage>
</organism>
<reference evidence="2 3" key="1">
    <citation type="submission" date="2021-05" db="EMBL/GenBank/DDBJ databases">
        <title>Kineosporia and Streptomyces sp. nov. two new marine actinobacteria isolated from Coral.</title>
        <authorList>
            <person name="Buangrab K."/>
            <person name="Sutthacheep M."/>
            <person name="Yeemin T."/>
            <person name="Harunari E."/>
            <person name="Igarashi Y."/>
            <person name="Kanchanasin P."/>
            <person name="Tanasupawat S."/>
            <person name="Phongsopitanun W."/>
        </authorList>
    </citation>
    <scope>NUCLEOTIDE SEQUENCE [LARGE SCALE GENOMIC DNA]</scope>
    <source>
        <strain evidence="2 3">J2-2</strain>
    </source>
</reference>
<dbReference type="RefSeq" id="WP_214153688.1">
    <property type="nucleotide sequence ID" value="NZ_JAHBAY010000001.1"/>
</dbReference>
<evidence type="ECO:0000256" key="1">
    <source>
        <dbReference type="SAM" id="SignalP"/>
    </source>
</evidence>
<feature type="chain" id="PRO_5047527991" description="Camelysin metallo-endopeptidase" evidence="1">
    <location>
        <begin position="27"/>
        <end position="205"/>
    </location>
</feature>
<keyword evidence="1" id="KW-0732">Signal</keyword>
<evidence type="ECO:0008006" key="4">
    <source>
        <dbReference type="Google" id="ProtNLM"/>
    </source>
</evidence>
<evidence type="ECO:0000313" key="2">
    <source>
        <dbReference type="EMBL" id="MBT0767617.1"/>
    </source>
</evidence>
<dbReference type="EMBL" id="JAHBAY010000001">
    <property type="protein sequence ID" value="MBT0767617.1"/>
    <property type="molecule type" value="Genomic_DNA"/>
</dbReference>